<name>A0A371EB03_MUCPR</name>
<proteinExistence type="predicted"/>
<dbReference type="EMBL" id="QJKJ01015027">
    <property type="protein sequence ID" value="RDX63212.1"/>
    <property type="molecule type" value="Genomic_DNA"/>
</dbReference>
<dbReference type="Proteomes" id="UP000257109">
    <property type="component" value="Unassembled WGS sequence"/>
</dbReference>
<organism evidence="2 3">
    <name type="scientific">Mucuna pruriens</name>
    <name type="common">Velvet bean</name>
    <name type="synonym">Dolichos pruriens</name>
    <dbReference type="NCBI Taxonomy" id="157652"/>
    <lineage>
        <taxon>Eukaryota</taxon>
        <taxon>Viridiplantae</taxon>
        <taxon>Streptophyta</taxon>
        <taxon>Embryophyta</taxon>
        <taxon>Tracheophyta</taxon>
        <taxon>Spermatophyta</taxon>
        <taxon>Magnoliopsida</taxon>
        <taxon>eudicotyledons</taxon>
        <taxon>Gunneridae</taxon>
        <taxon>Pentapetalae</taxon>
        <taxon>rosids</taxon>
        <taxon>fabids</taxon>
        <taxon>Fabales</taxon>
        <taxon>Fabaceae</taxon>
        <taxon>Papilionoideae</taxon>
        <taxon>50 kb inversion clade</taxon>
        <taxon>NPAAA clade</taxon>
        <taxon>indigoferoid/millettioid clade</taxon>
        <taxon>Phaseoleae</taxon>
        <taxon>Mucuna</taxon>
    </lineage>
</organism>
<protein>
    <recommendedName>
        <fullName evidence="4">Gag-pol polyprotein</fullName>
    </recommendedName>
</protein>
<dbReference type="OrthoDB" id="1742098at2759"/>
<dbReference type="AlphaFoldDB" id="A0A371EB03"/>
<sequence>MKTCGGKITDVLIIDKVLKTLTLRFDHIVVAIEESKNPKSVKVEEFLGSLEANEQRMNGRNVKRAINQERKKINKVERINFRGSNNDSGNNSSFDHTGLSQNFGKGTSKEGKGKFKRGKRRYDKKKCSVMLAKSMSILHMNVRERMEVKKKKNKDEAHMAPNDGPKLDSMLLMVIIISNINCSNTWYLGTSTPII</sequence>
<evidence type="ECO:0000313" key="2">
    <source>
        <dbReference type="EMBL" id="RDX63212.1"/>
    </source>
</evidence>
<gene>
    <name evidence="2" type="ORF">CR513_58388</name>
</gene>
<feature type="compositionally biased region" description="Low complexity" evidence="1">
    <location>
        <begin position="81"/>
        <end position="95"/>
    </location>
</feature>
<evidence type="ECO:0008006" key="4">
    <source>
        <dbReference type="Google" id="ProtNLM"/>
    </source>
</evidence>
<comment type="caution">
    <text evidence="2">The sequence shown here is derived from an EMBL/GenBank/DDBJ whole genome shotgun (WGS) entry which is preliminary data.</text>
</comment>
<reference evidence="2" key="1">
    <citation type="submission" date="2018-05" db="EMBL/GenBank/DDBJ databases">
        <title>Draft genome of Mucuna pruriens seed.</title>
        <authorList>
            <person name="Nnadi N.E."/>
            <person name="Vos R."/>
            <person name="Hasami M.H."/>
            <person name="Devisetty U.K."/>
            <person name="Aguiy J.C."/>
        </authorList>
    </citation>
    <scope>NUCLEOTIDE SEQUENCE [LARGE SCALE GENOMIC DNA]</scope>
    <source>
        <strain evidence="2">JCA_2017</strain>
    </source>
</reference>
<evidence type="ECO:0000256" key="1">
    <source>
        <dbReference type="SAM" id="MobiDB-lite"/>
    </source>
</evidence>
<evidence type="ECO:0000313" key="3">
    <source>
        <dbReference type="Proteomes" id="UP000257109"/>
    </source>
</evidence>
<keyword evidence="3" id="KW-1185">Reference proteome</keyword>
<feature type="region of interest" description="Disordered" evidence="1">
    <location>
        <begin position="79"/>
        <end position="122"/>
    </location>
</feature>
<feature type="non-terminal residue" evidence="2">
    <location>
        <position position="1"/>
    </location>
</feature>
<accession>A0A371EB03</accession>